<keyword evidence="1" id="KW-0812">Transmembrane</keyword>
<keyword evidence="2" id="KW-0645">Protease</keyword>
<feature type="transmembrane region" description="Helical" evidence="1">
    <location>
        <begin position="252"/>
        <end position="269"/>
    </location>
</feature>
<keyword evidence="2" id="KW-0482">Metalloprotease</keyword>
<accession>A0A7C1JS32</accession>
<keyword evidence="1" id="KW-0472">Membrane</keyword>
<dbReference type="InterPro" id="IPR026898">
    <property type="entry name" value="PrsW"/>
</dbReference>
<keyword evidence="1" id="KW-1133">Transmembrane helix</keyword>
<comment type="caution">
    <text evidence="2">The sequence shown here is derived from an EMBL/GenBank/DDBJ whole genome shotgun (WGS) entry which is preliminary data.</text>
</comment>
<sequence>MVLRRSTGLLDLLLRYTAYEHDASNSVRRAVSARAPRVGAPIWNVGVSCLGSLVVLSTCCIVGLLVFGASLEAVLIGGVLAVIVAPLYAVFLLWLDPLEHEPPWLLLIALLWGAGVGTLVGGFSTLALDVIARGLFGASEAISDAASTVIFAPVTEELAKGAFLLFLFAFARHEFDDVVDGIVYGGLVGLGFAVVEDFSYYLMTLAEEGLAATGVLFVIRGLLTGFGHPFYTALTGLGCGLARSTRSVSLRTLAPIGGLAAAMFFHALWNGLAVATAATENVVLGLVVLVGYPFGILLPGALTLTIVAVVAARRRRRDVRRYLEEAVREGLAQSDDLDTLTRPWRRRGRQFRVLMASGWRAFWLRRRLDIALVDWAYRRWHQARGDRLPRYLAAFESEALEMRIRRWRTELDRLQTARVS</sequence>
<feature type="transmembrane region" description="Helical" evidence="1">
    <location>
        <begin position="148"/>
        <end position="170"/>
    </location>
</feature>
<feature type="transmembrane region" description="Helical" evidence="1">
    <location>
        <begin position="42"/>
        <end position="67"/>
    </location>
</feature>
<reference evidence="2" key="1">
    <citation type="journal article" date="2020" name="mSystems">
        <title>Genome- and Community-Level Interaction Insights into Carbon Utilization and Element Cycling Functions of Hydrothermarchaeota in Hydrothermal Sediment.</title>
        <authorList>
            <person name="Zhou Z."/>
            <person name="Liu Y."/>
            <person name="Xu W."/>
            <person name="Pan J."/>
            <person name="Luo Z.H."/>
            <person name="Li M."/>
        </authorList>
    </citation>
    <scope>NUCLEOTIDE SEQUENCE [LARGE SCALE GENOMIC DNA]</scope>
    <source>
        <strain evidence="2">SpSt-222</strain>
    </source>
</reference>
<feature type="transmembrane region" description="Helical" evidence="1">
    <location>
        <begin position="73"/>
        <end position="95"/>
    </location>
</feature>
<protein>
    <submittedName>
        <fullName evidence="2">PrsW family intramembrane metalloprotease</fullName>
    </submittedName>
</protein>
<evidence type="ECO:0000256" key="1">
    <source>
        <dbReference type="SAM" id="Phobius"/>
    </source>
</evidence>
<feature type="transmembrane region" description="Helical" evidence="1">
    <location>
        <begin position="289"/>
        <end position="312"/>
    </location>
</feature>
<gene>
    <name evidence="2" type="ORF">ENP47_02995</name>
</gene>
<dbReference type="PANTHER" id="PTHR36844">
    <property type="entry name" value="PROTEASE PRSW"/>
    <property type="match status" value="1"/>
</dbReference>
<evidence type="ECO:0000313" key="2">
    <source>
        <dbReference type="EMBL" id="HEF64562.1"/>
    </source>
</evidence>
<dbReference type="PANTHER" id="PTHR36844:SF1">
    <property type="entry name" value="PROTEASE PRSW"/>
    <property type="match status" value="1"/>
</dbReference>
<dbReference type="AlphaFoldDB" id="A0A7C1JS32"/>
<name>A0A7C1JS32_THERO</name>
<dbReference type="EMBL" id="DSJL01000007">
    <property type="protein sequence ID" value="HEF64562.1"/>
    <property type="molecule type" value="Genomic_DNA"/>
</dbReference>
<proteinExistence type="predicted"/>
<organism evidence="2">
    <name type="scientific">Thermomicrobium roseum</name>
    <dbReference type="NCBI Taxonomy" id="500"/>
    <lineage>
        <taxon>Bacteria</taxon>
        <taxon>Pseudomonadati</taxon>
        <taxon>Thermomicrobiota</taxon>
        <taxon>Thermomicrobia</taxon>
        <taxon>Thermomicrobiales</taxon>
        <taxon>Thermomicrobiaceae</taxon>
        <taxon>Thermomicrobium</taxon>
    </lineage>
</organism>
<feature type="transmembrane region" description="Helical" evidence="1">
    <location>
        <begin position="104"/>
        <end position="128"/>
    </location>
</feature>
<dbReference type="GO" id="GO:0006508">
    <property type="term" value="P:proteolysis"/>
    <property type="evidence" value="ECO:0007669"/>
    <property type="project" value="UniProtKB-KW"/>
</dbReference>
<feature type="transmembrane region" description="Helical" evidence="1">
    <location>
        <begin position="182"/>
        <end position="203"/>
    </location>
</feature>
<dbReference type="Pfam" id="PF13367">
    <property type="entry name" value="PrsW-protease"/>
    <property type="match status" value="1"/>
</dbReference>
<dbReference type="GO" id="GO:0008237">
    <property type="term" value="F:metallopeptidase activity"/>
    <property type="evidence" value="ECO:0007669"/>
    <property type="project" value="UniProtKB-KW"/>
</dbReference>
<keyword evidence="2" id="KW-0378">Hydrolase</keyword>
<feature type="transmembrane region" description="Helical" evidence="1">
    <location>
        <begin position="209"/>
        <end position="231"/>
    </location>
</feature>